<reference evidence="1 2" key="1">
    <citation type="submission" date="2016-12" db="EMBL/GenBank/DDBJ databases">
        <title>Complete genome sequence of Thauera chlorobenzoica, a Betaproteobacterium degrading haloaromatics anaerobically to CO2 and halides.</title>
        <authorList>
            <person name="Goris T."/>
            <person name="Mergelsberg M."/>
            <person name="Boll M."/>
        </authorList>
    </citation>
    <scope>NUCLEOTIDE SEQUENCE [LARGE SCALE GENOMIC DNA]</scope>
    <source>
        <strain evidence="1 2">3CB1</strain>
    </source>
</reference>
<name>A0A1L6FFH2_9RHOO</name>
<dbReference type="KEGG" id="tcl:Tchl_2852"/>
<sequence>MNTLLADAVDDERIPVTVCITPAEAVRLELLIAAYRDRHPGADDTHVIDAIFLAGLAAAELTLCQPVPEPTA</sequence>
<dbReference type="EMBL" id="CP018839">
    <property type="protein sequence ID" value="APR05675.1"/>
    <property type="molecule type" value="Genomic_DNA"/>
</dbReference>
<evidence type="ECO:0000313" key="2">
    <source>
        <dbReference type="Proteomes" id="UP000185739"/>
    </source>
</evidence>
<evidence type="ECO:0000313" key="1">
    <source>
        <dbReference type="EMBL" id="APR05675.1"/>
    </source>
</evidence>
<gene>
    <name evidence="1" type="ORF">Tchl_2852</name>
</gene>
<accession>A0A1L6FFH2</accession>
<dbReference type="AlphaFoldDB" id="A0A1L6FFH2"/>
<protein>
    <submittedName>
        <fullName evidence="1">Uncharacterized protein</fullName>
    </submittedName>
</protein>
<keyword evidence="2" id="KW-1185">Reference proteome</keyword>
<dbReference type="STRING" id="96773.Tchl_2852"/>
<proteinExistence type="predicted"/>
<organism evidence="1 2">
    <name type="scientific">Thauera chlorobenzoica</name>
    <dbReference type="NCBI Taxonomy" id="96773"/>
    <lineage>
        <taxon>Bacteria</taxon>
        <taxon>Pseudomonadati</taxon>
        <taxon>Pseudomonadota</taxon>
        <taxon>Betaproteobacteria</taxon>
        <taxon>Rhodocyclales</taxon>
        <taxon>Zoogloeaceae</taxon>
        <taxon>Thauera</taxon>
    </lineage>
</organism>
<dbReference type="Proteomes" id="UP000185739">
    <property type="component" value="Chromosome"/>
</dbReference>